<accession>A0A379E422</accession>
<gene>
    <name evidence="1" type="ORF">NCTC13067_00716</name>
</gene>
<evidence type="ECO:0000313" key="1">
    <source>
        <dbReference type="EMBL" id="SUB87054.1"/>
    </source>
</evidence>
<name>A0A379E422_9BACT</name>
<dbReference type="AlphaFoldDB" id="A0A379E422"/>
<reference evidence="1 2" key="1">
    <citation type="submission" date="2018-06" db="EMBL/GenBank/DDBJ databases">
        <authorList>
            <consortium name="Pathogen Informatics"/>
            <person name="Doyle S."/>
        </authorList>
    </citation>
    <scope>NUCLEOTIDE SEQUENCE [LARGE SCALE GENOMIC DNA]</scope>
    <source>
        <strain evidence="1 2">NCTC13067</strain>
    </source>
</reference>
<proteinExistence type="predicted"/>
<organism evidence="1 2">
    <name type="scientific">Prevotella denticola</name>
    <dbReference type="NCBI Taxonomy" id="28129"/>
    <lineage>
        <taxon>Bacteria</taxon>
        <taxon>Pseudomonadati</taxon>
        <taxon>Bacteroidota</taxon>
        <taxon>Bacteroidia</taxon>
        <taxon>Bacteroidales</taxon>
        <taxon>Prevotellaceae</taxon>
        <taxon>Prevotella</taxon>
    </lineage>
</organism>
<dbReference type="EMBL" id="UGTM01000001">
    <property type="protein sequence ID" value="SUB87054.1"/>
    <property type="molecule type" value="Genomic_DNA"/>
</dbReference>
<protein>
    <submittedName>
        <fullName evidence="1">Uncharacterized protein</fullName>
    </submittedName>
</protein>
<dbReference type="Proteomes" id="UP000255469">
    <property type="component" value="Unassembled WGS sequence"/>
</dbReference>
<sequence length="204" mass="24475">MYKKLKKIIEFTSFLYYSLLILRHNIVCRKRLLIPLYKNKVMDNRYEHDENVIIYMVQPETTFSGGLSDRLRGITSIYGECKRKNLPFKIVFEPLHLQDYLVPNQYDWQIEAKNICWDSKKVYPCTLLTYNNNLENSAQINAQKKILQYYLNKSYKQIHIYSNMAIADNDFSVLFNELFRPSERLQNQIDYHLRKLGGEKNIFH</sequence>
<evidence type="ECO:0000313" key="2">
    <source>
        <dbReference type="Proteomes" id="UP000255469"/>
    </source>
</evidence>